<name>F5L8X8_CALTT</name>
<sequence length="183" mass="21582">MNPLVTNAEKKRFLEWFLQSYELQKREGAWLLTYIMSDDNLLAKVRFVDEIDAAERSIIMSTKCTDGVSFQFRKGDLQTTDVEKAFYDLRHHPDQILQIKLNYKSAQMCPEYAAVKEDGPMKKQKLTSNGMYALLAEMVLDEAVYQFKKQQLRRKINEALDQRDKERFLQLSEQWLKLVSENE</sequence>
<dbReference type="Proteomes" id="UP000825179">
    <property type="component" value="Chromosome"/>
</dbReference>
<accession>F5L8X8</accession>
<dbReference type="InterPro" id="IPR027393">
    <property type="entry name" value="Virus_scaffolding_prot_C"/>
</dbReference>
<reference evidence="2 4" key="1">
    <citation type="journal article" date="2011" name="J. Bacteriol.">
        <title>Draft genome sequence of the thermoalkaliphilic Caldalkalibacillus thermarum strain TA2.A1.</title>
        <authorList>
            <person name="Kalamorz F."/>
            <person name="Keis S."/>
            <person name="McMillan D.G."/>
            <person name="Olsson K."/>
            <person name="Stanton J.A."/>
            <person name="Stockwell P."/>
            <person name="Black M.A."/>
            <person name="Klingeman D.M."/>
            <person name="Land M.L."/>
            <person name="Han C.S."/>
            <person name="Martin S.L."/>
            <person name="Becher S.A."/>
            <person name="Peddie C.J."/>
            <person name="Morgan H.W."/>
            <person name="Matthies D."/>
            <person name="Preiss L."/>
            <person name="Meier T."/>
            <person name="Brown S.D."/>
            <person name="Cook G.M."/>
        </authorList>
    </citation>
    <scope>NUCLEOTIDE SEQUENCE [LARGE SCALE GENOMIC DNA]</scope>
    <source>
        <strain evidence="2 4">TA2.A1</strain>
    </source>
</reference>
<dbReference type="SMART" id="SM00914">
    <property type="entry name" value="IDEAL"/>
    <property type="match status" value="1"/>
</dbReference>
<evidence type="ECO:0000313" key="2">
    <source>
        <dbReference type="EMBL" id="EGL82260.1"/>
    </source>
</evidence>
<dbReference type="EMBL" id="CP082237">
    <property type="protein sequence ID" value="QZT32727.1"/>
    <property type="molecule type" value="Genomic_DNA"/>
</dbReference>
<dbReference type="AlphaFoldDB" id="F5L8X8"/>
<reference evidence="3" key="3">
    <citation type="submission" date="2021-08" db="EMBL/GenBank/DDBJ databases">
        <authorList>
            <person name="de Jong S."/>
            <person name="van den Broek M."/>
            <person name="Merkel A."/>
            <person name="de la Torre Cortes P."/>
            <person name="Kalamorz F."/>
            <person name="Cook G."/>
            <person name="van Loosdrecht M."/>
            <person name="McMillan D."/>
        </authorList>
    </citation>
    <scope>NUCLEOTIDE SEQUENCE</scope>
    <source>
        <strain evidence="3">TA2.A1</strain>
    </source>
</reference>
<dbReference type="InterPro" id="IPR014963">
    <property type="entry name" value="UPF0302_N"/>
</dbReference>
<dbReference type="NCBIfam" id="NF002965">
    <property type="entry name" value="PRK03636.1"/>
    <property type="match status" value="1"/>
</dbReference>
<evidence type="ECO:0000313" key="4">
    <source>
        <dbReference type="Proteomes" id="UP000010716"/>
    </source>
</evidence>
<dbReference type="InterPro" id="IPR014957">
    <property type="entry name" value="IDEAL_dom"/>
</dbReference>
<dbReference type="InterPro" id="IPR038091">
    <property type="entry name" value="UPF0302_N_sf"/>
</dbReference>
<evidence type="ECO:0000259" key="1">
    <source>
        <dbReference type="SMART" id="SM00914"/>
    </source>
</evidence>
<proteinExistence type="predicted"/>
<dbReference type="RefSeq" id="WP_007505611.1">
    <property type="nucleotide sequence ID" value="NZ_AFCE01000153.1"/>
</dbReference>
<evidence type="ECO:0000313" key="5">
    <source>
        <dbReference type="Proteomes" id="UP000825179"/>
    </source>
</evidence>
<dbReference type="KEGG" id="cthu:HUR95_10050"/>
<dbReference type="Gene3D" id="3.40.1530.30">
    <property type="entry name" value="Uncharacterised family UPF0302, N-terminal domain"/>
    <property type="match status" value="1"/>
</dbReference>
<dbReference type="Pfam" id="PF08858">
    <property type="entry name" value="IDEAL"/>
    <property type="match status" value="1"/>
</dbReference>
<organism evidence="2 4">
    <name type="scientific">Caldalkalibacillus thermarum (strain TA2.A1)</name>
    <dbReference type="NCBI Taxonomy" id="986075"/>
    <lineage>
        <taxon>Bacteria</taxon>
        <taxon>Bacillati</taxon>
        <taxon>Bacillota</taxon>
        <taxon>Bacilli</taxon>
        <taxon>Bacillales</taxon>
        <taxon>Bacillaceae</taxon>
        <taxon>Caldalkalibacillus</taxon>
    </lineage>
</organism>
<reference evidence="3 5" key="2">
    <citation type="journal article" date="2020" name="Extremophiles">
        <title>Genomic analysis of Caldalkalibacillus thermarum TA2.A1 reveals aerobic alkaliphilic metabolism and evolutionary hallmarks linking alkaliphilic bacteria and plant life.</title>
        <authorList>
            <person name="de Jong S.I."/>
            <person name="van den Broek M.A."/>
            <person name="Merkel A.Y."/>
            <person name="de la Torre Cortes P."/>
            <person name="Kalamorz F."/>
            <person name="Cook G.M."/>
            <person name="van Loosdrecht M.C.M."/>
            <person name="McMillan D.G.G."/>
        </authorList>
    </citation>
    <scope>NUCLEOTIDE SEQUENCE [LARGE SCALE GENOMIC DNA]</scope>
    <source>
        <strain evidence="3 5">TA2.A1</strain>
    </source>
</reference>
<keyword evidence="5" id="KW-1185">Reference proteome</keyword>
<dbReference type="PIRSF" id="PIRSF007165">
    <property type="entry name" value="UCP007165"/>
    <property type="match status" value="1"/>
</dbReference>
<evidence type="ECO:0000313" key="3">
    <source>
        <dbReference type="EMBL" id="QZT32727.1"/>
    </source>
</evidence>
<dbReference type="Proteomes" id="UP000010716">
    <property type="component" value="Unassembled WGS sequence"/>
</dbReference>
<dbReference type="Pfam" id="PF08864">
    <property type="entry name" value="UPF0302"/>
    <property type="match status" value="1"/>
</dbReference>
<dbReference type="EMBL" id="AFCE01000153">
    <property type="protein sequence ID" value="EGL82260.1"/>
    <property type="molecule type" value="Genomic_DNA"/>
</dbReference>
<protein>
    <submittedName>
        <fullName evidence="3">ReoY family proteolytic degradation factor</fullName>
    </submittedName>
    <submittedName>
        <fullName evidence="2">Uncharacterized protein family UPF0302</fullName>
    </submittedName>
</protein>
<dbReference type="eggNOG" id="COG5582">
    <property type="taxonomic scope" value="Bacteria"/>
</dbReference>
<dbReference type="InterPro" id="IPR011188">
    <property type="entry name" value="UPF0302"/>
</dbReference>
<gene>
    <name evidence="2" type="ORF">CathTA2_2283</name>
    <name evidence="3" type="ORF">HUR95_10050</name>
</gene>
<feature type="domain" description="IDEAL" evidence="1">
    <location>
        <begin position="139"/>
        <end position="175"/>
    </location>
</feature>
<dbReference type="Gene3D" id="4.10.810.10">
    <property type="entry name" value="Virus Scaffolding Protein, Chain A"/>
    <property type="match status" value="1"/>
</dbReference>